<evidence type="ECO:0000256" key="8">
    <source>
        <dbReference type="ARBA" id="ARBA00012754"/>
    </source>
</evidence>
<dbReference type="InterPro" id="IPR008979">
    <property type="entry name" value="Galactose-bd-like_sf"/>
</dbReference>
<dbReference type="SUPFAM" id="SSF49785">
    <property type="entry name" value="Galactose-binding domain-like"/>
    <property type="match status" value="1"/>
</dbReference>
<evidence type="ECO:0000256" key="5">
    <source>
        <dbReference type="ARBA" id="ARBA00004740"/>
    </source>
</evidence>
<dbReference type="PANTHER" id="PTHR43730">
    <property type="entry name" value="BETA-MANNOSIDASE"/>
    <property type="match status" value="1"/>
</dbReference>
<dbReference type="InterPro" id="IPR013783">
    <property type="entry name" value="Ig-like_fold"/>
</dbReference>
<organism evidence="27 28">
    <name type="scientific">Xanthomonas boreopolis</name>
    <dbReference type="NCBI Taxonomy" id="86183"/>
    <lineage>
        <taxon>Bacteria</taxon>
        <taxon>Pseudomonadati</taxon>
        <taxon>Pseudomonadota</taxon>
        <taxon>Gammaproteobacteria</taxon>
        <taxon>Lysobacterales</taxon>
        <taxon>Lysobacteraceae</taxon>
        <taxon>Xanthomonas</taxon>
    </lineage>
</organism>
<evidence type="ECO:0000256" key="13">
    <source>
        <dbReference type="ARBA" id="ARBA00023157"/>
    </source>
</evidence>
<dbReference type="Pfam" id="PF22666">
    <property type="entry name" value="Glyco_hydro_2_N2"/>
    <property type="match status" value="1"/>
</dbReference>
<feature type="domain" description="Glycoside hydrolase family 2 catalytic" evidence="23">
    <location>
        <begin position="379"/>
        <end position="514"/>
    </location>
</feature>
<dbReference type="InterPro" id="IPR050887">
    <property type="entry name" value="Beta-mannosidase_GH2"/>
</dbReference>
<dbReference type="GO" id="GO:0004567">
    <property type="term" value="F:beta-mannosidase activity"/>
    <property type="evidence" value="ECO:0007669"/>
    <property type="project" value="UniProtKB-EC"/>
</dbReference>
<dbReference type="Pfam" id="PF17786">
    <property type="entry name" value="Mannosidase_ig"/>
    <property type="match status" value="1"/>
</dbReference>
<evidence type="ECO:0000313" key="28">
    <source>
        <dbReference type="Proteomes" id="UP000623958"/>
    </source>
</evidence>
<dbReference type="Pfam" id="PF00703">
    <property type="entry name" value="Glyco_hydro_2"/>
    <property type="match status" value="1"/>
</dbReference>
<keyword evidence="28" id="KW-1185">Reference proteome</keyword>
<dbReference type="GO" id="GO:0006516">
    <property type="term" value="P:glycoprotein catabolic process"/>
    <property type="evidence" value="ECO:0007669"/>
    <property type="project" value="TreeGrafter"/>
</dbReference>
<evidence type="ECO:0000256" key="11">
    <source>
        <dbReference type="ARBA" id="ARBA00022729"/>
    </source>
</evidence>
<gene>
    <name evidence="27" type="ORF">GCM10009090_02770</name>
</gene>
<keyword evidence="15" id="KW-0458">Lysosome</keyword>
<feature type="region of interest" description="Disordered" evidence="21">
    <location>
        <begin position="1"/>
        <end position="24"/>
    </location>
</feature>
<comment type="pathway">
    <text evidence="5">Glycan metabolism; N-glycan degradation.</text>
</comment>
<evidence type="ECO:0000256" key="1">
    <source>
        <dbReference type="ARBA" id="ARBA00000829"/>
    </source>
</evidence>
<evidence type="ECO:0000256" key="21">
    <source>
        <dbReference type="SAM" id="MobiDB-lite"/>
    </source>
</evidence>
<evidence type="ECO:0000256" key="15">
    <source>
        <dbReference type="ARBA" id="ARBA00023228"/>
    </source>
</evidence>
<evidence type="ECO:0000313" key="27">
    <source>
        <dbReference type="EMBL" id="GHH47025.1"/>
    </source>
</evidence>
<proteinExistence type="inferred from homology"/>
<evidence type="ECO:0000256" key="14">
    <source>
        <dbReference type="ARBA" id="ARBA00023180"/>
    </source>
</evidence>
<evidence type="ECO:0000259" key="26">
    <source>
        <dbReference type="Pfam" id="PF22666"/>
    </source>
</evidence>
<reference evidence="27" key="1">
    <citation type="journal article" date="2014" name="Int. J. Syst. Evol. Microbiol.">
        <title>Complete genome sequence of Corynebacterium casei LMG S-19264T (=DSM 44701T), isolated from a smear-ripened cheese.</title>
        <authorList>
            <consortium name="US DOE Joint Genome Institute (JGI-PGF)"/>
            <person name="Walter F."/>
            <person name="Albersmeier A."/>
            <person name="Kalinowski J."/>
            <person name="Ruckert C."/>
        </authorList>
    </citation>
    <scope>NUCLEOTIDE SEQUENCE</scope>
    <source>
        <strain evidence="27">JCM 13306</strain>
    </source>
</reference>
<evidence type="ECO:0000259" key="23">
    <source>
        <dbReference type="Pfam" id="PF02836"/>
    </source>
</evidence>
<evidence type="ECO:0000256" key="20">
    <source>
        <dbReference type="ARBA" id="ARBA00041614"/>
    </source>
</evidence>
<keyword evidence="13" id="KW-1015">Disulfide bond</keyword>
<dbReference type="RefSeq" id="WP_434028399.1">
    <property type="nucleotide sequence ID" value="NZ_BNBA01000002.1"/>
</dbReference>
<evidence type="ECO:0000256" key="2">
    <source>
        <dbReference type="ARBA" id="ARBA00003150"/>
    </source>
</evidence>
<comment type="subunit">
    <text evidence="6">Monomer.</text>
</comment>
<evidence type="ECO:0000256" key="7">
    <source>
        <dbReference type="ARBA" id="ARBA00011738"/>
    </source>
</evidence>
<evidence type="ECO:0000256" key="10">
    <source>
        <dbReference type="ARBA" id="ARBA00022525"/>
    </source>
</evidence>
<sequence length="907" mass="101291">MPAPQRHRSRTAVHATAPVRNGAGGSPSGTLALLVGLALALPASAAPPSTQVLDSGWQVRLAPGQAQARQHPKAAQWLPAKVPGAVQSDLIAAGLVPDPFLRDNEAQIQWVGLSDWQYRGEFEADAALLARQHVELVFQGLDTLAEVKLNGKPLLEADNMFRRWSADVKPLLKRGRNQLEITFRSPVEAIRPWLAKQPYGLPGTYDSMFGDEPVGRNSSIYVRKAPYQFGWDWGPRIINAGIWKDVQLNAWDAVRVEDLYIEQKRLDERVAQLGAQLQIASGVAGAVEITLDVLGPDGATVVHAVEQRPVDPGDNRIDLPVRIPYPKRWYPAGYGAQDRYTFVASVRDTNGDTQKFRRVVGLRTVELRRQKDAWGKSMEFVINGIPVFAKGANLIPLDSFPSRVTEATMRRTLQDARDANMNMLRMWGGGHYQDDRFYEIADELGIMIWQDFMFGGAVPPHDVAFRENTRQEAIEQVKRLRGHPSIVLWCGNNEVQTGWENWGGSVEFKRSLDPEERSRIEMGMTTLFGTVLREAVTRYSPGTPYWATSPGTDFDGPADQTDDGDMHYWKVWGGPALPVTEYMNVTPRFMSEYGLQSFPDMRTIRAFAQDGDLQPESPVMRAHQKFDKGNGNQRLLLYIRREFGEPKDFESFVYLSQLMQAEGIAIAAEHLRASRPQSMGSLYWQLNDVWPVASWSSVDYYGRWKALHFHARRFYAPELIAALRKDGTTTVSLVSDRTAPLAARWRMRVMDFDGKVLSARTQPARLAPLSSTRVAQYADAELLRGADPKRTFAVFELLDGERVLSRQAVFFDAAKRLALPQAQVRSEWKADGDGYALTLTSPVLAREVWLSFGDNDARLSDNAFDLLPGEPMTLHVRSAAALEKLQAALQVRDLASTLAGAPAEAVQ</sequence>
<dbReference type="GO" id="GO:0005975">
    <property type="term" value="P:carbohydrate metabolic process"/>
    <property type="evidence" value="ECO:0007669"/>
    <property type="project" value="InterPro"/>
</dbReference>
<dbReference type="Proteomes" id="UP000623958">
    <property type="component" value="Unassembled WGS sequence"/>
</dbReference>
<name>A0A919KH02_9XANT</name>
<protein>
    <recommendedName>
        <fullName evidence="9">Beta-mannosidase</fullName>
        <ecNumber evidence="8">3.2.1.25</ecNumber>
    </recommendedName>
    <alternativeName>
        <fullName evidence="19">Beta-mannosidase B</fullName>
    </alternativeName>
    <alternativeName>
        <fullName evidence="17">Lysosomal beta A mannosidase</fullName>
    </alternativeName>
    <alternativeName>
        <fullName evidence="20">Mannanase B</fullName>
    </alternativeName>
</protein>
<dbReference type="Gene3D" id="2.60.40.10">
    <property type="entry name" value="Immunoglobulins"/>
    <property type="match status" value="3"/>
</dbReference>
<dbReference type="InterPro" id="IPR017853">
    <property type="entry name" value="GH"/>
</dbReference>
<dbReference type="InterPro" id="IPR041625">
    <property type="entry name" value="Beta-mannosidase_Ig"/>
</dbReference>
<evidence type="ECO:0000259" key="22">
    <source>
        <dbReference type="Pfam" id="PF00703"/>
    </source>
</evidence>
<dbReference type="SUPFAM" id="SSF51445">
    <property type="entry name" value="(Trans)glycosidases"/>
    <property type="match status" value="1"/>
</dbReference>
<comment type="caution">
    <text evidence="27">The sequence shown here is derived from an EMBL/GenBank/DDBJ whole genome shotgun (WGS) entry which is preliminary data.</text>
</comment>
<evidence type="ECO:0000256" key="3">
    <source>
        <dbReference type="ARBA" id="ARBA00004371"/>
    </source>
</evidence>
<dbReference type="InterPro" id="IPR036156">
    <property type="entry name" value="Beta-gal/glucu_dom_sf"/>
</dbReference>
<evidence type="ECO:0000259" key="24">
    <source>
        <dbReference type="Pfam" id="PF17753"/>
    </source>
</evidence>
<dbReference type="FunFam" id="2.60.40.10:FF:002311">
    <property type="entry name" value="Beta-mannosidase"/>
    <property type="match status" value="1"/>
</dbReference>
<dbReference type="InterPro" id="IPR006102">
    <property type="entry name" value="Ig-like_GH2"/>
</dbReference>
<dbReference type="EC" id="3.2.1.25" evidence="8"/>
<keyword evidence="11" id="KW-0732">Signal</keyword>
<dbReference type="InterPro" id="IPR054593">
    <property type="entry name" value="Beta-mannosidase-like_N2"/>
</dbReference>
<dbReference type="Pfam" id="PF17753">
    <property type="entry name" value="Ig_mannosidase"/>
    <property type="match status" value="1"/>
</dbReference>
<dbReference type="SUPFAM" id="SSF49303">
    <property type="entry name" value="beta-Galactosidase/glucuronidase domain"/>
    <property type="match status" value="3"/>
</dbReference>
<dbReference type="InterPro" id="IPR006103">
    <property type="entry name" value="Glyco_hydro_2_cat"/>
</dbReference>
<dbReference type="Pfam" id="PF02836">
    <property type="entry name" value="Glyco_hydro_2_C"/>
    <property type="match status" value="1"/>
</dbReference>
<feature type="domain" description="Beta-mannosidase-like galactose-binding" evidence="26">
    <location>
        <begin position="70"/>
        <end position="244"/>
    </location>
</feature>
<keyword evidence="12" id="KW-0378">Hydrolase</keyword>
<comment type="catalytic activity">
    <reaction evidence="1">
        <text>Hydrolysis of terminal, non-reducing beta-D-mannose residues in beta-D-mannosides.</text>
        <dbReference type="EC" id="3.2.1.25"/>
    </reaction>
</comment>
<dbReference type="GO" id="GO:0005764">
    <property type="term" value="C:lysosome"/>
    <property type="evidence" value="ECO:0007669"/>
    <property type="project" value="UniProtKB-SubCell"/>
</dbReference>
<evidence type="ECO:0000259" key="25">
    <source>
        <dbReference type="Pfam" id="PF17786"/>
    </source>
</evidence>
<reference evidence="27" key="2">
    <citation type="submission" date="2020-09" db="EMBL/GenBank/DDBJ databases">
        <authorList>
            <person name="Sun Q."/>
            <person name="Ohkuma M."/>
        </authorList>
    </citation>
    <scope>NUCLEOTIDE SEQUENCE</scope>
    <source>
        <strain evidence="27">JCM 13306</strain>
    </source>
</reference>
<evidence type="ECO:0000256" key="16">
    <source>
        <dbReference type="ARBA" id="ARBA00023295"/>
    </source>
</evidence>
<evidence type="ECO:0000256" key="19">
    <source>
        <dbReference type="ARBA" id="ARBA00041069"/>
    </source>
</evidence>
<dbReference type="PANTHER" id="PTHR43730:SF1">
    <property type="entry name" value="BETA-MANNOSIDASE"/>
    <property type="match status" value="1"/>
</dbReference>
<evidence type="ECO:0000256" key="9">
    <source>
        <dbReference type="ARBA" id="ARBA00015707"/>
    </source>
</evidence>
<dbReference type="Gene3D" id="3.20.20.80">
    <property type="entry name" value="Glycosidases"/>
    <property type="match status" value="1"/>
</dbReference>
<comment type="subunit">
    <text evidence="7">Homodimer.</text>
</comment>
<dbReference type="EMBL" id="BNBA01000002">
    <property type="protein sequence ID" value="GHH47025.1"/>
    <property type="molecule type" value="Genomic_DNA"/>
</dbReference>
<comment type="subcellular location">
    <subcellularLocation>
        <location evidence="3">Lysosome</location>
    </subcellularLocation>
    <subcellularLocation>
        <location evidence="4">Secreted</location>
    </subcellularLocation>
</comment>
<feature type="domain" description="Mannosidase Ig/CBM-like" evidence="25">
    <location>
        <begin position="729"/>
        <end position="815"/>
    </location>
</feature>
<dbReference type="InterPro" id="IPR041447">
    <property type="entry name" value="Mannosidase_ig"/>
</dbReference>
<evidence type="ECO:0000256" key="6">
    <source>
        <dbReference type="ARBA" id="ARBA00011245"/>
    </source>
</evidence>
<comment type="function">
    <text evidence="2">Exoglycosidase that cleaves the single beta-linked mannose residue from the non-reducing end of all N-linked glycoprotein oligosaccharides.</text>
</comment>
<dbReference type="GO" id="GO:0005576">
    <property type="term" value="C:extracellular region"/>
    <property type="evidence" value="ECO:0007669"/>
    <property type="project" value="UniProtKB-SubCell"/>
</dbReference>
<feature type="domain" description="Glycoside hydrolase family 2 immunoglobulin-like beta-sandwich" evidence="22">
    <location>
        <begin position="254"/>
        <end position="363"/>
    </location>
</feature>
<dbReference type="Gene3D" id="2.60.120.260">
    <property type="entry name" value="Galactose-binding domain-like"/>
    <property type="match status" value="1"/>
</dbReference>
<evidence type="ECO:0000256" key="17">
    <source>
        <dbReference type="ARBA" id="ARBA00032581"/>
    </source>
</evidence>
<keyword evidence="10" id="KW-0964">Secreted</keyword>
<accession>A0A919KH02</accession>
<evidence type="ECO:0000256" key="4">
    <source>
        <dbReference type="ARBA" id="ARBA00004613"/>
    </source>
</evidence>
<keyword evidence="14" id="KW-0325">Glycoprotein</keyword>
<keyword evidence="16" id="KW-0326">Glycosidase</keyword>
<dbReference type="AlphaFoldDB" id="A0A919KH02"/>
<comment type="similarity">
    <text evidence="18">Belongs to the glycosyl hydrolase 2 family. Beta-mannosidase B subfamily.</text>
</comment>
<evidence type="ECO:0000256" key="12">
    <source>
        <dbReference type="ARBA" id="ARBA00022801"/>
    </source>
</evidence>
<feature type="compositionally biased region" description="Basic residues" evidence="21">
    <location>
        <begin position="1"/>
        <end position="11"/>
    </location>
</feature>
<evidence type="ECO:0000256" key="18">
    <source>
        <dbReference type="ARBA" id="ARBA00038429"/>
    </source>
</evidence>
<dbReference type="FunFam" id="2.60.120.260:FF:000060">
    <property type="entry name" value="Probable beta-mannosidase"/>
    <property type="match status" value="1"/>
</dbReference>
<dbReference type="FunFam" id="3.20.20.80:FF:000050">
    <property type="entry name" value="Beta-mannosidase B"/>
    <property type="match status" value="1"/>
</dbReference>
<feature type="domain" description="Beta-mannosidase Ig-fold" evidence="24">
    <location>
        <begin position="819"/>
        <end position="896"/>
    </location>
</feature>